<sequence>MKFIVLAVTFGLSLLLGVQAMPASRLSCYRKALKDGNCHNLPEGVADLTQVDGNVQDHFWDGKGCEMICYCNFSELLCCPNSTDGQQNTDVQEDGKRDPDGCQHAGQNRRGSALPAFAAAALEADTADAVRHPGTPPAARRAPLPSRSGLGRSRNEISADRGVGPGRTPLPRNRGSDSLGPAPA</sequence>
<evidence type="ECO:0000256" key="2">
    <source>
        <dbReference type="SAM" id="SignalP"/>
    </source>
</evidence>
<evidence type="ECO:0000313" key="4">
    <source>
        <dbReference type="Proteomes" id="UP000700334"/>
    </source>
</evidence>
<reference evidence="3" key="1">
    <citation type="journal article" date="2021" name="Evol. Appl.">
        <title>The genome of the Pyrenean desman and the effects of bottlenecks and inbreeding on the genomic landscape of an endangered species.</title>
        <authorList>
            <person name="Escoda L."/>
            <person name="Castresana J."/>
        </authorList>
    </citation>
    <scope>NUCLEOTIDE SEQUENCE</scope>
    <source>
        <strain evidence="3">IBE-C5619</strain>
    </source>
</reference>
<dbReference type="AlphaFoldDB" id="A0A8J5ZMJ8"/>
<accession>A0A8J5ZMJ8</accession>
<evidence type="ECO:0000313" key="3">
    <source>
        <dbReference type="EMBL" id="KAG8504615.1"/>
    </source>
</evidence>
<name>A0A8J5ZMJ8_GALPY</name>
<keyword evidence="4" id="KW-1185">Reference proteome</keyword>
<feature type="region of interest" description="Disordered" evidence="1">
    <location>
        <begin position="85"/>
        <end position="110"/>
    </location>
</feature>
<dbReference type="GO" id="GO:0005794">
    <property type="term" value="C:Golgi apparatus"/>
    <property type="evidence" value="ECO:0007669"/>
    <property type="project" value="TreeGrafter"/>
</dbReference>
<dbReference type="EMBL" id="JAGFMF010012288">
    <property type="protein sequence ID" value="KAG8504615.1"/>
    <property type="molecule type" value="Genomic_DNA"/>
</dbReference>
<evidence type="ECO:0000256" key="1">
    <source>
        <dbReference type="SAM" id="MobiDB-lite"/>
    </source>
</evidence>
<dbReference type="Proteomes" id="UP000700334">
    <property type="component" value="Unassembled WGS sequence"/>
</dbReference>
<dbReference type="PANTHER" id="PTHR17463">
    <property type="entry name" value="SCRAPIE-RESPONSIVE PROTEIN 1 SCRG1"/>
    <property type="match status" value="1"/>
</dbReference>
<dbReference type="GO" id="GO:0044306">
    <property type="term" value="C:neuron projection terminus"/>
    <property type="evidence" value="ECO:0007669"/>
    <property type="project" value="TreeGrafter"/>
</dbReference>
<dbReference type="InterPro" id="IPR028063">
    <property type="entry name" value="SCRG1"/>
</dbReference>
<gene>
    <name evidence="3" type="ORF">J0S82_009787</name>
</gene>
<feature type="region of interest" description="Disordered" evidence="1">
    <location>
        <begin position="124"/>
        <end position="184"/>
    </location>
</feature>
<protein>
    <submittedName>
        <fullName evidence="3">Scrapie-responsive protein 1</fullName>
    </submittedName>
</protein>
<feature type="compositionally biased region" description="Low complexity" evidence="1">
    <location>
        <begin position="137"/>
        <end position="148"/>
    </location>
</feature>
<organism evidence="3 4">
    <name type="scientific">Galemys pyrenaicus</name>
    <name type="common">Iberian desman</name>
    <name type="synonym">Pyrenean desman</name>
    <dbReference type="NCBI Taxonomy" id="202257"/>
    <lineage>
        <taxon>Eukaryota</taxon>
        <taxon>Metazoa</taxon>
        <taxon>Chordata</taxon>
        <taxon>Craniata</taxon>
        <taxon>Vertebrata</taxon>
        <taxon>Euteleostomi</taxon>
        <taxon>Mammalia</taxon>
        <taxon>Eutheria</taxon>
        <taxon>Laurasiatheria</taxon>
        <taxon>Eulipotyphla</taxon>
        <taxon>Talpidae</taxon>
        <taxon>Galemys</taxon>
    </lineage>
</organism>
<comment type="caution">
    <text evidence="3">The sequence shown here is derived from an EMBL/GenBank/DDBJ whole genome shotgun (WGS) entry which is preliminary data.</text>
</comment>
<proteinExistence type="predicted"/>
<dbReference type="PANTHER" id="PTHR17463:SF0">
    <property type="entry name" value="SCRAPIE-RESPONSIVE PROTEIN 1"/>
    <property type="match status" value="1"/>
</dbReference>
<feature type="signal peptide" evidence="2">
    <location>
        <begin position="1"/>
        <end position="20"/>
    </location>
</feature>
<keyword evidence="2" id="KW-0732">Signal</keyword>
<dbReference type="Pfam" id="PF15224">
    <property type="entry name" value="SCRG1"/>
    <property type="match status" value="1"/>
</dbReference>
<feature type="chain" id="PRO_5035174634" evidence="2">
    <location>
        <begin position="21"/>
        <end position="184"/>
    </location>
</feature>
<dbReference type="OrthoDB" id="8865355at2759"/>